<dbReference type="GeneID" id="110235336"/>
<dbReference type="Proteomes" id="UP000887567">
    <property type="component" value="Unplaced"/>
</dbReference>
<keyword evidence="1" id="KW-0175">Coiled coil</keyword>
<dbReference type="AlphaFoldDB" id="A0A913WZ92"/>
<evidence type="ECO:0000256" key="1">
    <source>
        <dbReference type="SAM" id="Coils"/>
    </source>
</evidence>
<sequence length="276" mass="31644">MLLKLRYHQYVALLFCVLVLSQQVVGKAERKRYESAFENLFRRGKDAINQLSGFHIAVENNKELHQTMTKIKHFVKTNPDKVGLGIGLAASSWLLYQSVILANETQRFFDEIEELKGQFNKYYLQEVPKLEDLFRKTRDQLYENDQEKRKEHFRTIYKHLMKYFQDLQRIMDNVNDIISDVNKARVDGVISTVASGAVAVLAGVAMVMGSPITVPPEVWKAGLSVTIGMSSASTALSLKNTQDLKKAENKLNVLNGELRKLRNQVMEKMMEIIQFI</sequence>
<evidence type="ECO:0000313" key="4">
    <source>
        <dbReference type="Proteomes" id="UP000887567"/>
    </source>
</evidence>
<evidence type="ECO:0000256" key="2">
    <source>
        <dbReference type="SAM" id="SignalP"/>
    </source>
</evidence>
<feature type="chain" id="PRO_5037754839" evidence="2">
    <location>
        <begin position="27"/>
        <end position="276"/>
    </location>
</feature>
<accession>A0A913WZ92</accession>
<dbReference type="EnsemblMetazoa" id="XM_021040790.2">
    <property type="protein sequence ID" value="XP_020896449.1"/>
    <property type="gene ID" value="LOC110235336"/>
</dbReference>
<dbReference type="OrthoDB" id="10530713at2759"/>
<evidence type="ECO:0000313" key="3">
    <source>
        <dbReference type="EnsemblMetazoa" id="XP_020896449.1"/>
    </source>
</evidence>
<keyword evidence="4" id="KW-1185">Reference proteome</keyword>
<dbReference type="RefSeq" id="XP_020896449.1">
    <property type="nucleotide sequence ID" value="XM_021040790.2"/>
</dbReference>
<feature type="coiled-coil region" evidence="1">
    <location>
        <begin position="244"/>
        <end position="271"/>
    </location>
</feature>
<dbReference type="Gene3D" id="1.20.1170.10">
    <property type="match status" value="1"/>
</dbReference>
<dbReference type="KEGG" id="epa:110235336"/>
<proteinExistence type="predicted"/>
<keyword evidence="2" id="KW-0732">Signal</keyword>
<protein>
    <submittedName>
        <fullName evidence="3">Uncharacterized protein</fullName>
    </submittedName>
</protein>
<reference evidence="3" key="1">
    <citation type="submission" date="2022-11" db="UniProtKB">
        <authorList>
            <consortium name="EnsemblMetazoa"/>
        </authorList>
    </citation>
    <scope>IDENTIFICATION</scope>
</reference>
<organism evidence="3 4">
    <name type="scientific">Exaiptasia diaphana</name>
    <name type="common">Tropical sea anemone</name>
    <name type="synonym">Aiptasia pulchella</name>
    <dbReference type="NCBI Taxonomy" id="2652724"/>
    <lineage>
        <taxon>Eukaryota</taxon>
        <taxon>Metazoa</taxon>
        <taxon>Cnidaria</taxon>
        <taxon>Anthozoa</taxon>
        <taxon>Hexacorallia</taxon>
        <taxon>Actiniaria</taxon>
        <taxon>Aiptasiidae</taxon>
        <taxon>Exaiptasia</taxon>
    </lineage>
</organism>
<name>A0A913WZ92_EXADI</name>
<feature type="signal peptide" evidence="2">
    <location>
        <begin position="1"/>
        <end position="26"/>
    </location>
</feature>